<evidence type="ECO:0000313" key="2">
    <source>
        <dbReference type="Proteomes" id="UP000266723"/>
    </source>
</evidence>
<sequence length="140" mass="15697">MSMVTAYTPFTKLRPFKNSWRVQVKCLHSWKQHTSFGGKQDPCFLQTKSHVPVQRVLLIDKWGVVQNVSVTAAGGQYRTTQHKYRMTIADDAVFSGSDLADERHLLSLAKVVDLLIGLRSLCSVMSQVNLISLSLSPYSV</sequence>
<name>A0ABQ7BIV8_BRACR</name>
<reference evidence="1 2" key="1">
    <citation type="journal article" date="2020" name="BMC Genomics">
        <title>Intraspecific diversification of the crop wild relative Brassica cretica Lam. using demographic model selection.</title>
        <authorList>
            <person name="Kioukis A."/>
            <person name="Michalopoulou V.A."/>
            <person name="Briers L."/>
            <person name="Pirintsos S."/>
            <person name="Studholme D.J."/>
            <person name="Pavlidis P."/>
            <person name="Sarris P.F."/>
        </authorList>
    </citation>
    <scope>NUCLEOTIDE SEQUENCE [LARGE SCALE GENOMIC DNA]</scope>
    <source>
        <strain evidence="2">cv. PFS-1207/04</strain>
    </source>
</reference>
<accession>A0ABQ7BIV8</accession>
<organism evidence="1 2">
    <name type="scientific">Brassica cretica</name>
    <name type="common">Mustard</name>
    <dbReference type="NCBI Taxonomy" id="69181"/>
    <lineage>
        <taxon>Eukaryota</taxon>
        <taxon>Viridiplantae</taxon>
        <taxon>Streptophyta</taxon>
        <taxon>Embryophyta</taxon>
        <taxon>Tracheophyta</taxon>
        <taxon>Spermatophyta</taxon>
        <taxon>Magnoliopsida</taxon>
        <taxon>eudicotyledons</taxon>
        <taxon>Gunneridae</taxon>
        <taxon>Pentapetalae</taxon>
        <taxon>rosids</taxon>
        <taxon>malvids</taxon>
        <taxon>Brassicales</taxon>
        <taxon>Brassicaceae</taxon>
        <taxon>Brassiceae</taxon>
        <taxon>Brassica</taxon>
    </lineage>
</organism>
<dbReference type="SUPFAM" id="SSF50249">
    <property type="entry name" value="Nucleic acid-binding proteins"/>
    <property type="match status" value="1"/>
</dbReference>
<proteinExistence type="predicted"/>
<evidence type="ECO:0000313" key="1">
    <source>
        <dbReference type="EMBL" id="KAF3532252.1"/>
    </source>
</evidence>
<keyword evidence="2" id="KW-1185">Reference proteome</keyword>
<dbReference type="EMBL" id="QGKV02001507">
    <property type="protein sequence ID" value="KAF3532252.1"/>
    <property type="molecule type" value="Genomic_DNA"/>
</dbReference>
<dbReference type="Proteomes" id="UP000266723">
    <property type="component" value="Unassembled WGS sequence"/>
</dbReference>
<dbReference type="InterPro" id="IPR012340">
    <property type="entry name" value="NA-bd_OB-fold"/>
</dbReference>
<evidence type="ECO:0008006" key="3">
    <source>
        <dbReference type="Google" id="ProtNLM"/>
    </source>
</evidence>
<gene>
    <name evidence="1" type="ORF">DY000_02041483</name>
</gene>
<comment type="caution">
    <text evidence="1">The sequence shown here is derived from an EMBL/GenBank/DDBJ whole genome shotgun (WGS) entry which is preliminary data.</text>
</comment>
<protein>
    <recommendedName>
        <fullName evidence="3">DUF223 domain-containing protein</fullName>
    </recommendedName>
</protein>